<evidence type="ECO:0000313" key="8">
    <source>
        <dbReference type="EMBL" id="CAI9947375.1"/>
    </source>
</evidence>
<keyword evidence="5 6" id="KW-0472">Membrane</keyword>
<feature type="transmembrane region" description="Helical" evidence="6">
    <location>
        <begin position="79"/>
        <end position="96"/>
    </location>
</feature>
<dbReference type="InterPro" id="IPR036259">
    <property type="entry name" value="MFS_trans_sf"/>
</dbReference>
<keyword evidence="10" id="KW-1185">Reference proteome</keyword>
<dbReference type="GO" id="GO:0022857">
    <property type="term" value="F:transmembrane transporter activity"/>
    <property type="evidence" value="ECO:0007669"/>
    <property type="project" value="InterPro"/>
</dbReference>
<dbReference type="SUPFAM" id="SSF103473">
    <property type="entry name" value="MFS general substrate transporter"/>
    <property type="match status" value="1"/>
</dbReference>
<evidence type="ECO:0000259" key="7">
    <source>
        <dbReference type="PROSITE" id="PS50850"/>
    </source>
</evidence>
<feature type="transmembrane region" description="Helical" evidence="6">
    <location>
        <begin position="230"/>
        <end position="253"/>
    </location>
</feature>
<evidence type="ECO:0000256" key="2">
    <source>
        <dbReference type="ARBA" id="ARBA00022448"/>
    </source>
</evidence>
<feature type="transmembrane region" description="Helical" evidence="6">
    <location>
        <begin position="306"/>
        <end position="326"/>
    </location>
</feature>
<feature type="transmembrane region" description="Helical" evidence="6">
    <location>
        <begin position="102"/>
        <end position="121"/>
    </location>
</feature>
<evidence type="ECO:0000256" key="1">
    <source>
        <dbReference type="ARBA" id="ARBA00004141"/>
    </source>
</evidence>
<dbReference type="AlphaFoldDB" id="A0AA86Q7K9"/>
<accession>A0AA86Q7K9</accession>
<keyword evidence="4 6" id="KW-1133">Transmembrane helix</keyword>
<gene>
    <name evidence="8" type="ORF">HINF_LOCUS35020</name>
    <name evidence="9" type="ORF">HINF_LOCUS50203</name>
</gene>
<feature type="transmembrane region" description="Helical" evidence="6">
    <location>
        <begin position="265"/>
        <end position="286"/>
    </location>
</feature>
<keyword evidence="2" id="KW-0813">Transport</keyword>
<feature type="transmembrane region" description="Helical" evidence="6">
    <location>
        <begin position="362"/>
        <end position="383"/>
    </location>
</feature>
<comment type="subcellular location">
    <subcellularLocation>
        <location evidence="1">Membrane</location>
        <topology evidence="1">Multi-pass membrane protein</topology>
    </subcellularLocation>
</comment>
<dbReference type="Proteomes" id="UP001642409">
    <property type="component" value="Unassembled WGS sequence"/>
</dbReference>
<feature type="transmembrane region" description="Helical" evidence="6">
    <location>
        <begin position="404"/>
        <end position="424"/>
    </location>
</feature>
<dbReference type="PANTHER" id="PTHR42718">
    <property type="entry name" value="MAJOR FACILITATOR SUPERFAMILY MULTIDRUG TRANSPORTER MFSC"/>
    <property type="match status" value="1"/>
</dbReference>
<dbReference type="InterPro" id="IPR020846">
    <property type="entry name" value="MFS_dom"/>
</dbReference>
<dbReference type="PROSITE" id="PS50850">
    <property type="entry name" value="MFS"/>
    <property type="match status" value="1"/>
</dbReference>
<dbReference type="GO" id="GO:0016020">
    <property type="term" value="C:membrane"/>
    <property type="evidence" value="ECO:0007669"/>
    <property type="project" value="UniProtKB-SubCell"/>
</dbReference>
<name>A0AA86Q7K9_9EUKA</name>
<dbReference type="InterPro" id="IPR011701">
    <property type="entry name" value="MFS"/>
</dbReference>
<evidence type="ECO:0000256" key="4">
    <source>
        <dbReference type="ARBA" id="ARBA00022989"/>
    </source>
</evidence>
<feature type="transmembrane region" description="Helical" evidence="6">
    <location>
        <begin position="141"/>
        <end position="162"/>
    </location>
</feature>
<dbReference type="Gene3D" id="1.20.1250.20">
    <property type="entry name" value="MFS general substrate transporter like domains"/>
    <property type="match status" value="2"/>
</dbReference>
<dbReference type="EMBL" id="CATOUU010000775">
    <property type="protein sequence ID" value="CAI9947375.1"/>
    <property type="molecule type" value="Genomic_DNA"/>
</dbReference>
<dbReference type="EMBL" id="CAXDID020000239">
    <property type="protein sequence ID" value="CAL6062468.1"/>
    <property type="molecule type" value="Genomic_DNA"/>
</dbReference>
<feature type="domain" description="Major facilitator superfamily (MFS) profile" evidence="7">
    <location>
        <begin position="13"/>
        <end position="466"/>
    </location>
</feature>
<reference evidence="8" key="1">
    <citation type="submission" date="2023-06" db="EMBL/GenBank/DDBJ databases">
        <authorList>
            <person name="Kurt Z."/>
        </authorList>
    </citation>
    <scope>NUCLEOTIDE SEQUENCE</scope>
</reference>
<dbReference type="Pfam" id="PF07690">
    <property type="entry name" value="MFS_1"/>
    <property type="match status" value="1"/>
</dbReference>
<evidence type="ECO:0000256" key="6">
    <source>
        <dbReference type="SAM" id="Phobius"/>
    </source>
</evidence>
<dbReference type="PANTHER" id="PTHR42718:SF9">
    <property type="entry name" value="MAJOR FACILITATOR SUPERFAMILY MULTIDRUG TRANSPORTER MFSC"/>
    <property type="match status" value="1"/>
</dbReference>
<feature type="transmembrane region" description="Helical" evidence="6">
    <location>
        <begin position="168"/>
        <end position="190"/>
    </location>
</feature>
<comment type="caution">
    <text evidence="8">The sequence shown here is derived from an EMBL/GenBank/DDBJ whole genome shotgun (WGS) entry which is preliminary data.</text>
</comment>
<feature type="transmembrane region" description="Helical" evidence="6">
    <location>
        <begin position="444"/>
        <end position="464"/>
    </location>
</feature>
<sequence>MRFQPRSTPAIKLSLVTSIPMLASIFSVQHINTNIKLIQEKLNIPAGSASWIMNIETLTSLVITTMTGKLGERFGSTKLLTIGTFITGLANLFFISPRISKSFAAVLVLRALGAIGLGLSVPSAMPINFMLIKPGKLSQAIAINSMMLPVGAIISSISAGAVAASIGWNYMCVIVGCISLINCICSMFLLPYNLPVNKKAKIDLLSVFLLASGIVCFIIGLLSISQSGFALWLTIVLLVLGVLLIVCFGIYDQKYSKNQIFKSKLINRSVVQIELLLFLTALVSYGERYLVPFNLSVNLKQKPGSIGLLMAISGLSVFIFSPLTGVIGRKLITKYSMILLYSCYVSIMFINSMQIAYFKNVIVYTIFNFITMGIYVSTLILLQSHNYAQCPPAYAQQLGVLNQLMSNLGNSIGITVTVVLQQLIDEALNTPKQPYDPLSIAGVLWVYCGILIINIIISATLGLIRTERGKKGYNERSMQKTRGFEENLQNSDEMIEKQKFEGEEKLSRTDKFLNFFQPYVFNRNYLEDSMKMDKQKEEVGLVRSEVVMKSSAMEEGMLE</sequence>
<organism evidence="8">
    <name type="scientific">Hexamita inflata</name>
    <dbReference type="NCBI Taxonomy" id="28002"/>
    <lineage>
        <taxon>Eukaryota</taxon>
        <taxon>Metamonada</taxon>
        <taxon>Diplomonadida</taxon>
        <taxon>Hexamitidae</taxon>
        <taxon>Hexamitinae</taxon>
        <taxon>Hexamita</taxon>
    </lineage>
</organism>
<evidence type="ECO:0000313" key="9">
    <source>
        <dbReference type="EMBL" id="CAL6062468.1"/>
    </source>
</evidence>
<evidence type="ECO:0000256" key="3">
    <source>
        <dbReference type="ARBA" id="ARBA00022692"/>
    </source>
</evidence>
<proteinExistence type="predicted"/>
<protein>
    <submittedName>
        <fullName evidence="8">Major facilitator superfamily protein</fullName>
    </submittedName>
    <submittedName>
        <fullName evidence="9">Major_facilitator superfamily protein</fullName>
    </submittedName>
</protein>
<evidence type="ECO:0000256" key="5">
    <source>
        <dbReference type="ARBA" id="ARBA00023136"/>
    </source>
</evidence>
<evidence type="ECO:0000313" key="10">
    <source>
        <dbReference type="Proteomes" id="UP001642409"/>
    </source>
</evidence>
<keyword evidence="3 6" id="KW-0812">Transmembrane</keyword>
<feature type="transmembrane region" description="Helical" evidence="6">
    <location>
        <begin position="338"/>
        <end position="356"/>
    </location>
</feature>
<feature type="transmembrane region" description="Helical" evidence="6">
    <location>
        <begin position="202"/>
        <end position="224"/>
    </location>
</feature>
<reference evidence="9 10" key="2">
    <citation type="submission" date="2024-07" db="EMBL/GenBank/DDBJ databases">
        <authorList>
            <person name="Akdeniz Z."/>
        </authorList>
    </citation>
    <scope>NUCLEOTIDE SEQUENCE [LARGE SCALE GENOMIC DNA]</scope>
</reference>